<reference evidence="1 2" key="1">
    <citation type="submission" date="2021-03" db="EMBL/GenBank/DDBJ databases">
        <title>novel species isolated from a fishpond in China.</title>
        <authorList>
            <person name="Lu H."/>
            <person name="Cai Z."/>
        </authorList>
    </citation>
    <scope>NUCLEOTIDE SEQUENCE [LARGE SCALE GENOMIC DNA]</scope>
    <source>
        <strain evidence="1 2">Y57</strain>
    </source>
</reference>
<organism evidence="1 2">
    <name type="scientific">Bowmanella yangjiangensis</name>
    <dbReference type="NCBI Taxonomy" id="2811230"/>
    <lineage>
        <taxon>Bacteria</taxon>
        <taxon>Pseudomonadati</taxon>
        <taxon>Pseudomonadota</taxon>
        <taxon>Gammaproteobacteria</taxon>
        <taxon>Alteromonadales</taxon>
        <taxon>Alteromonadaceae</taxon>
        <taxon>Bowmanella</taxon>
    </lineage>
</organism>
<evidence type="ECO:0000313" key="1">
    <source>
        <dbReference type="EMBL" id="MBN7819324.1"/>
    </source>
</evidence>
<comment type="caution">
    <text evidence="1">The sequence shown here is derived from an EMBL/GenBank/DDBJ whole genome shotgun (WGS) entry which is preliminary data.</text>
</comment>
<dbReference type="InterPro" id="IPR053842">
    <property type="entry name" value="NikA-like"/>
</dbReference>
<accession>A0ABS3CUL2</accession>
<gene>
    <name evidence="1" type="primary">mobC</name>
    <name evidence="1" type="ORF">J0A65_05575</name>
</gene>
<dbReference type="Pfam" id="PF21983">
    <property type="entry name" value="NikA-like"/>
    <property type="match status" value="1"/>
</dbReference>
<dbReference type="EMBL" id="JAFKCS010000003">
    <property type="protein sequence ID" value="MBN7819324.1"/>
    <property type="molecule type" value="Genomic_DNA"/>
</dbReference>
<dbReference type="Proteomes" id="UP000663992">
    <property type="component" value="Unassembled WGS sequence"/>
</dbReference>
<evidence type="ECO:0000313" key="2">
    <source>
        <dbReference type="Proteomes" id="UP000663992"/>
    </source>
</evidence>
<protein>
    <submittedName>
        <fullName evidence="1">Plasmid mobilization relaxosome protein MobC</fullName>
    </submittedName>
</protein>
<sequence length="176" mass="20325">MTKRLKVYIDDNVYDRLMAHVRATGDAESGSAFVRKLIHQALSVEEIADENGISPNTPKDKVLRVRVNHDEYTSFQARMKLEGLDKKSSLLLRMIRQYLNQVPHLSDAELNELRAANMHLLGIGRNLNQIAKRMNIEVGSCDGVTPKYLERLLDYIEQQQFAILNLVRFHDQRHTR</sequence>
<proteinExistence type="predicted"/>
<dbReference type="RefSeq" id="WP_206593137.1">
    <property type="nucleotide sequence ID" value="NZ_JAFKCS010000003.1"/>
</dbReference>
<keyword evidence="2" id="KW-1185">Reference proteome</keyword>
<name>A0ABS3CUL2_9ALTE</name>